<evidence type="ECO:0000313" key="1">
    <source>
        <dbReference type="EMBL" id="KAK7843992.1"/>
    </source>
</evidence>
<accession>A0AAW0KX55</accession>
<keyword evidence="2" id="KW-1185">Reference proteome</keyword>
<sequence length="121" mass="13478">MEIGLEELGVQNGEFSKFSSMPPVEKQELVFTREKKKLKSVYFDSNGKWGHLFYLSISLPSSVPKWTKPNMGQIGSVYLAKRTVKDKKGVGLNRSHKKNIGVSVLIRELSLSIALTVGIVP</sequence>
<reference evidence="1 2" key="1">
    <citation type="journal article" date="2018" name="Sci. Data">
        <title>The draft genome sequence of cork oak.</title>
        <authorList>
            <person name="Ramos A.M."/>
            <person name="Usie A."/>
            <person name="Barbosa P."/>
            <person name="Barros P.M."/>
            <person name="Capote T."/>
            <person name="Chaves I."/>
            <person name="Simoes F."/>
            <person name="Abreu I."/>
            <person name="Carrasquinho I."/>
            <person name="Faro C."/>
            <person name="Guimaraes J.B."/>
            <person name="Mendonca D."/>
            <person name="Nobrega F."/>
            <person name="Rodrigues L."/>
            <person name="Saibo N.J.M."/>
            <person name="Varela M.C."/>
            <person name="Egas C."/>
            <person name="Matos J."/>
            <person name="Miguel C.M."/>
            <person name="Oliveira M.M."/>
            <person name="Ricardo C.P."/>
            <person name="Goncalves S."/>
        </authorList>
    </citation>
    <scope>NUCLEOTIDE SEQUENCE [LARGE SCALE GENOMIC DNA]</scope>
    <source>
        <strain evidence="2">cv. HL8</strain>
    </source>
</reference>
<proteinExistence type="predicted"/>
<dbReference type="EMBL" id="PKMF04000193">
    <property type="protein sequence ID" value="KAK7843992.1"/>
    <property type="molecule type" value="Genomic_DNA"/>
</dbReference>
<protein>
    <submittedName>
        <fullName evidence="1">Uncharacterized protein</fullName>
    </submittedName>
</protein>
<name>A0AAW0KX55_QUESU</name>
<comment type="caution">
    <text evidence="1">The sequence shown here is derived from an EMBL/GenBank/DDBJ whole genome shotgun (WGS) entry which is preliminary data.</text>
</comment>
<gene>
    <name evidence="1" type="ORF">CFP56_011722</name>
</gene>
<dbReference type="Proteomes" id="UP000237347">
    <property type="component" value="Unassembled WGS sequence"/>
</dbReference>
<organism evidence="1 2">
    <name type="scientific">Quercus suber</name>
    <name type="common">Cork oak</name>
    <dbReference type="NCBI Taxonomy" id="58331"/>
    <lineage>
        <taxon>Eukaryota</taxon>
        <taxon>Viridiplantae</taxon>
        <taxon>Streptophyta</taxon>
        <taxon>Embryophyta</taxon>
        <taxon>Tracheophyta</taxon>
        <taxon>Spermatophyta</taxon>
        <taxon>Magnoliopsida</taxon>
        <taxon>eudicotyledons</taxon>
        <taxon>Gunneridae</taxon>
        <taxon>Pentapetalae</taxon>
        <taxon>rosids</taxon>
        <taxon>fabids</taxon>
        <taxon>Fagales</taxon>
        <taxon>Fagaceae</taxon>
        <taxon>Quercus</taxon>
    </lineage>
</organism>
<dbReference type="AlphaFoldDB" id="A0AAW0KX55"/>
<evidence type="ECO:0000313" key="2">
    <source>
        <dbReference type="Proteomes" id="UP000237347"/>
    </source>
</evidence>